<organism evidence="2 3">
    <name type="scientific">Caulifigura coniformis</name>
    <dbReference type="NCBI Taxonomy" id="2527983"/>
    <lineage>
        <taxon>Bacteria</taxon>
        <taxon>Pseudomonadati</taxon>
        <taxon>Planctomycetota</taxon>
        <taxon>Planctomycetia</taxon>
        <taxon>Planctomycetales</taxon>
        <taxon>Planctomycetaceae</taxon>
        <taxon>Caulifigura</taxon>
    </lineage>
</organism>
<accession>A0A517S8V7</accession>
<dbReference type="Gene3D" id="1.10.340.30">
    <property type="entry name" value="Hypothetical protein, domain 2"/>
    <property type="match status" value="1"/>
</dbReference>
<name>A0A517S8V7_9PLAN</name>
<keyword evidence="3" id="KW-1185">Reference proteome</keyword>
<proteinExistence type="predicted"/>
<evidence type="ECO:0000313" key="3">
    <source>
        <dbReference type="Proteomes" id="UP000315700"/>
    </source>
</evidence>
<evidence type="ECO:0000313" key="2">
    <source>
        <dbReference type="EMBL" id="QDT52543.1"/>
    </source>
</evidence>
<feature type="region of interest" description="Disordered" evidence="1">
    <location>
        <begin position="246"/>
        <end position="288"/>
    </location>
</feature>
<protein>
    <submittedName>
        <fullName evidence="2">Uncharacterized protein</fullName>
    </submittedName>
</protein>
<dbReference type="KEGG" id="ccos:Pan44_05550"/>
<dbReference type="GO" id="GO:0003824">
    <property type="term" value="F:catalytic activity"/>
    <property type="evidence" value="ECO:0007669"/>
    <property type="project" value="InterPro"/>
</dbReference>
<sequence>MTSSTNAPKKLKAADRQELLSKVLGVLKKRYKTAPPKHNKPVLETLLFAVLLEDVPYPEAEEAYDSLLKSFFDLNEIRVSSVAEIEDSLGDLPDAGWRALRIREILQYCFEKFFAFDMEPIRRKTLDVAEKSLDKIKYLTPFAREFTLLHGLAAHAIPLDPSSHEFLGWLGVASADNIRQAMDDVRGAVRKADVPLFLHLVHSMGSDPLFHGAFRMKPSEKAAGGGDPATAVERLNAVLAGGGKKLPAAKTLKKPEKPPAAPASRKPPVAEQRKVAKAKPAAKPVKKK</sequence>
<dbReference type="InParanoid" id="A0A517S8V7"/>
<feature type="compositionally biased region" description="Low complexity" evidence="1">
    <location>
        <begin position="278"/>
        <end position="288"/>
    </location>
</feature>
<dbReference type="EMBL" id="CP036271">
    <property type="protein sequence ID" value="QDT52543.1"/>
    <property type="molecule type" value="Genomic_DNA"/>
</dbReference>
<dbReference type="InterPro" id="IPR023170">
    <property type="entry name" value="HhH_base_excis_C"/>
</dbReference>
<dbReference type="InterPro" id="IPR011257">
    <property type="entry name" value="DNA_glycosylase"/>
</dbReference>
<dbReference type="GO" id="GO:0006281">
    <property type="term" value="P:DNA repair"/>
    <property type="evidence" value="ECO:0007669"/>
    <property type="project" value="InterPro"/>
</dbReference>
<dbReference type="AlphaFoldDB" id="A0A517S8V7"/>
<dbReference type="RefSeq" id="WP_145026981.1">
    <property type="nucleotide sequence ID" value="NZ_CP036271.1"/>
</dbReference>
<reference evidence="2 3" key="1">
    <citation type="submission" date="2019-02" db="EMBL/GenBank/DDBJ databases">
        <title>Deep-cultivation of Planctomycetes and their phenomic and genomic characterization uncovers novel biology.</title>
        <authorList>
            <person name="Wiegand S."/>
            <person name="Jogler M."/>
            <person name="Boedeker C."/>
            <person name="Pinto D."/>
            <person name="Vollmers J."/>
            <person name="Rivas-Marin E."/>
            <person name="Kohn T."/>
            <person name="Peeters S.H."/>
            <person name="Heuer A."/>
            <person name="Rast P."/>
            <person name="Oberbeckmann S."/>
            <person name="Bunk B."/>
            <person name="Jeske O."/>
            <person name="Meyerdierks A."/>
            <person name="Storesund J.E."/>
            <person name="Kallscheuer N."/>
            <person name="Luecker S."/>
            <person name="Lage O.M."/>
            <person name="Pohl T."/>
            <person name="Merkel B.J."/>
            <person name="Hornburger P."/>
            <person name="Mueller R.-W."/>
            <person name="Bruemmer F."/>
            <person name="Labrenz M."/>
            <person name="Spormann A.M."/>
            <person name="Op den Camp H."/>
            <person name="Overmann J."/>
            <person name="Amann R."/>
            <person name="Jetten M.S.M."/>
            <person name="Mascher T."/>
            <person name="Medema M.H."/>
            <person name="Devos D.P."/>
            <person name="Kaster A.-K."/>
            <person name="Ovreas L."/>
            <person name="Rohde M."/>
            <person name="Galperin M.Y."/>
            <person name="Jogler C."/>
        </authorList>
    </citation>
    <scope>NUCLEOTIDE SEQUENCE [LARGE SCALE GENOMIC DNA]</scope>
    <source>
        <strain evidence="2 3">Pan44</strain>
    </source>
</reference>
<dbReference type="SUPFAM" id="SSF48150">
    <property type="entry name" value="DNA-glycosylase"/>
    <property type="match status" value="1"/>
</dbReference>
<dbReference type="OrthoDB" id="268440at2"/>
<evidence type="ECO:0000256" key="1">
    <source>
        <dbReference type="SAM" id="MobiDB-lite"/>
    </source>
</evidence>
<dbReference type="Gene3D" id="1.10.1670.10">
    <property type="entry name" value="Helix-hairpin-Helix base-excision DNA repair enzymes (C-terminal)"/>
    <property type="match status" value="1"/>
</dbReference>
<dbReference type="Proteomes" id="UP000315700">
    <property type="component" value="Chromosome"/>
</dbReference>
<gene>
    <name evidence="2" type="ORF">Pan44_05550</name>
</gene>